<dbReference type="GO" id="GO:0004497">
    <property type="term" value="F:monooxygenase activity"/>
    <property type="evidence" value="ECO:0007669"/>
    <property type="project" value="UniProtKB-KW"/>
</dbReference>
<dbReference type="SUPFAM" id="SSF54909">
    <property type="entry name" value="Dimeric alpha+beta barrel"/>
    <property type="match status" value="1"/>
</dbReference>
<proteinExistence type="predicted"/>
<dbReference type="InterPro" id="IPR007138">
    <property type="entry name" value="ABM_dom"/>
</dbReference>
<dbReference type="RefSeq" id="WP_051264002.1">
    <property type="nucleotide sequence ID" value="NZ_JACIIG010000006.1"/>
</dbReference>
<organism evidence="2 3">
    <name type="scientific">Rhizobium leucaenae</name>
    <dbReference type="NCBI Taxonomy" id="29450"/>
    <lineage>
        <taxon>Bacteria</taxon>
        <taxon>Pseudomonadati</taxon>
        <taxon>Pseudomonadota</taxon>
        <taxon>Alphaproteobacteria</taxon>
        <taxon>Hyphomicrobiales</taxon>
        <taxon>Rhizobiaceae</taxon>
        <taxon>Rhizobium/Agrobacterium group</taxon>
        <taxon>Rhizobium</taxon>
    </lineage>
</organism>
<keyword evidence="2" id="KW-0503">Monooxygenase</keyword>
<keyword evidence="2" id="KW-0560">Oxidoreductase</keyword>
<reference evidence="2 3" key="1">
    <citation type="submission" date="2020-08" db="EMBL/GenBank/DDBJ databases">
        <title>Genomic Encyclopedia of Type Strains, Phase IV (KMG-V): Genome sequencing to study the core and pangenomes of soil and plant-associated prokaryotes.</title>
        <authorList>
            <person name="Whitman W."/>
        </authorList>
    </citation>
    <scope>NUCLEOTIDE SEQUENCE [LARGE SCALE GENOMIC DNA]</scope>
    <source>
        <strain evidence="2 3">SEMIA 492</strain>
    </source>
</reference>
<dbReference type="AlphaFoldDB" id="A0A7W7EKB0"/>
<dbReference type="EMBL" id="JACIIG010000006">
    <property type="protein sequence ID" value="MBB4568696.1"/>
    <property type="molecule type" value="Genomic_DNA"/>
</dbReference>
<evidence type="ECO:0000313" key="2">
    <source>
        <dbReference type="EMBL" id="MBB4568696.1"/>
    </source>
</evidence>
<accession>A0A7W7EKB0</accession>
<gene>
    <name evidence="2" type="ORF">GGE60_002815</name>
</gene>
<keyword evidence="3" id="KW-1185">Reference proteome</keyword>
<dbReference type="OrthoDB" id="8083940at2"/>
<dbReference type="Pfam" id="PF03992">
    <property type="entry name" value="ABM"/>
    <property type="match status" value="1"/>
</dbReference>
<dbReference type="Proteomes" id="UP000543836">
    <property type="component" value="Unassembled WGS sequence"/>
</dbReference>
<sequence length="101" mass="11345">MFNESAILINLLKVKPEEQDALIALLKQTTDTVIRTLNGWKTTRLIAAEDGASVVIYSEWETPEAVEAMRRDPRMQAYFPKVLDLASLDSTVDSAVFSETR</sequence>
<dbReference type="InterPro" id="IPR011008">
    <property type="entry name" value="Dimeric_a/b-barrel"/>
</dbReference>
<evidence type="ECO:0000259" key="1">
    <source>
        <dbReference type="PROSITE" id="PS51725"/>
    </source>
</evidence>
<comment type="caution">
    <text evidence="2">The sequence shown here is derived from an EMBL/GenBank/DDBJ whole genome shotgun (WGS) entry which is preliminary data.</text>
</comment>
<dbReference type="Gene3D" id="3.30.70.100">
    <property type="match status" value="1"/>
</dbReference>
<name>A0A7W7EKB0_9HYPH</name>
<protein>
    <submittedName>
        <fullName evidence="2">Quinol monooxygenase YgiN</fullName>
    </submittedName>
</protein>
<dbReference type="PROSITE" id="PS51725">
    <property type="entry name" value="ABM"/>
    <property type="match status" value="1"/>
</dbReference>
<evidence type="ECO:0000313" key="3">
    <source>
        <dbReference type="Proteomes" id="UP000543836"/>
    </source>
</evidence>
<feature type="domain" description="ABM" evidence="1">
    <location>
        <begin position="6"/>
        <end position="97"/>
    </location>
</feature>